<keyword evidence="8" id="KW-1185">Reference proteome</keyword>
<dbReference type="InterPro" id="IPR042098">
    <property type="entry name" value="TauD-like_sf"/>
</dbReference>
<proteinExistence type="inferred from homology"/>
<dbReference type="InterPro" id="IPR003819">
    <property type="entry name" value="TauD/TfdA-like"/>
</dbReference>
<dbReference type="AlphaFoldDB" id="A0A0D2NLT6"/>
<organism evidence="7 8">
    <name type="scientific">Hypholoma sublateritium (strain FD-334 SS-4)</name>
    <dbReference type="NCBI Taxonomy" id="945553"/>
    <lineage>
        <taxon>Eukaryota</taxon>
        <taxon>Fungi</taxon>
        <taxon>Dikarya</taxon>
        <taxon>Basidiomycota</taxon>
        <taxon>Agaricomycotina</taxon>
        <taxon>Agaricomycetes</taxon>
        <taxon>Agaricomycetidae</taxon>
        <taxon>Agaricales</taxon>
        <taxon>Agaricineae</taxon>
        <taxon>Strophariaceae</taxon>
        <taxon>Hypholoma</taxon>
    </lineage>
</organism>
<evidence type="ECO:0000313" key="8">
    <source>
        <dbReference type="Proteomes" id="UP000054270"/>
    </source>
</evidence>
<dbReference type="PANTHER" id="PTHR30468">
    <property type="entry name" value="ALPHA-KETOGLUTARATE-DEPENDENT SULFONATE DIOXYGENASE"/>
    <property type="match status" value="1"/>
</dbReference>
<keyword evidence="3" id="KW-0223">Dioxygenase</keyword>
<keyword evidence="5" id="KW-0408">Iron</keyword>
<evidence type="ECO:0000256" key="5">
    <source>
        <dbReference type="ARBA" id="ARBA00023004"/>
    </source>
</evidence>
<dbReference type="InterPro" id="IPR051323">
    <property type="entry name" value="AtsK-like"/>
</dbReference>
<dbReference type="FunFam" id="3.60.130.10:FF:000003">
    <property type="entry name" value="Alpha-ketoglutarate-dependent taurine dioxygenase"/>
    <property type="match status" value="1"/>
</dbReference>
<comment type="similarity">
    <text evidence="1">Belongs to the TfdA dioxygenase family.</text>
</comment>
<evidence type="ECO:0000256" key="2">
    <source>
        <dbReference type="ARBA" id="ARBA00022723"/>
    </source>
</evidence>
<evidence type="ECO:0000256" key="4">
    <source>
        <dbReference type="ARBA" id="ARBA00023002"/>
    </source>
</evidence>
<dbReference type="PANTHER" id="PTHR30468:SF1">
    <property type="entry name" value="ALPHA-KETOGLUTARATE-DEPENDENT SULFONATE DIOXYGENASE"/>
    <property type="match status" value="1"/>
</dbReference>
<dbReference type="Pfam" id="PF02668">
    <property type="entry name" value="TauD"/>
    <property type="match status" value="1"/>
</dbReference>
<evidence type="ECO:0000256" key="1">
    <source>
        <dbReference type="ARBA" id="ARBA00005896"/>
    </source>
</evidence>
<keyword evidence="2" id="KW-0479">Metal-binding</keyword>
<reference evidence="8" key="1">
    <citation type="submission" date="2014-04" db="EMBL/GenBank/DDBJ databases">
        <title>Evolutionary Origins and Diversification of the Mycorrhizal Mutualists.</title>
        <authorList>
            <consortium name="DOE Joint Genome Institute"/>
            <consortium name="Mycorrhizal Genomics Consortium"/>
            <person name="Kohler A."/>
            <person name="Kuo A."/>
            <person name="Nagy L.G."/>
            <person name="Floudas D."/>
            <person name="Copeland A."/>
            <person name="Barry K.W."/>
            <person name="Cichocki N."/>
            <person name="Veneault-Fourrey C."/>
            <person name="LaButti K."/>
            <person name="Lindquist E.A."/>
            <person name="Lipzen A."/>
            <person name="Lundell T."/>
            <person name="Morin E."/>
            <person name="Murat C."/>
            <person name="Riley R."/>
            <person name="Ohm R."/>
            <person name="Sun H."/>
            <person name="Tunlid A."/>
            <person name="Henrissat B."/>
            <person name="Grigoriev I.V."/>
            <person name="Hibbett D.S."/>
            <person name="Martin F."/>
        </authorList>
    </citation>
    <scope>NUCLEOTIDE SEQUENCE [LARGE SCALE GENOMIC DNA]</scope>
    <source>
        <strain evidence="8">FD-334 SS-4</strain>
    </source>
</reference>
<keyword evidence="4" id="KW-0560">Oxidoreductase</keyword>
<dbReference type="GO" id="GO:0046872">
    <property type="term" value="F:metal ion binding"/>
    <property type="evidence" value="ECO:0007669"/>
    <property type="project" value="UniProtKB-KW"/>
</dbReference>
<evidence type="ECO:0000256" key="3">
    <source>
        <dbReference type="ARBA" id="ARBA00022964"/>
    </source>
</evidence>
<dbReference type="Proteomes" id="UP000054270">
    <property type="component" value="Unassembled WGS sequence"/>
</dbReference>
<dbReference type="OrthoDB" id="10257314at2759"/>
<evidence type="ECO:0000259" key="6">
    <source>
        <dbReference type="Pfam" id="PF02668"/>
    </source>
</evidence>
<feature type="domain" description="TauD/TfdA-like" evidence="6">
    <location>
        <begin position="84"/>
        <end position="355"/>
    </location>
</feature>
<dbReference type="Gene3D" id="3.60.130.10">
    <property type="entry name" value="Clavaminate synthase-like"/>
    <property type="match status" value="1"/>
</dbReference>
<dbReference type="OMA" id="FVDAYPK"/>
<dbReference type="EMBL" id="KN817600">
    <property type="protein sequence ID" value="KJA17641.1"/>
    <property type="molecule type" value="Genomic_DNA"/>
</dbReference>
<gene>
    <name evidence="7" type="ORF">HYPSUDRAFT_70514</name>
</gene>
<dbReference type="GO" id="GO:0016706">
    <property type="term" value="F:2-oxoglutarate-dependent dioxygenase activity"/>
    <property type="evidence" value="ECO:0007669"/>
    <property type="project" value="TreeGrafter"/>
</dbReference>
<protein>
    <recommendedName>
        <fullName evidence="6">TauD/TfdA-like domain-containing protein</fullName>
    </recommendedName>
</protein>
<accession>A0A0D2NLT6</accession>
<name>A0A0D2NLT6_HYPSF</name>
<evidence type="ECO:0000313" key="7">
    <source>
        <dbReference type="EMBL" id="KJA17641.1"/>
    </source>
</evidence>
<dbReference type="GO" id="GO:0005737">
    <property type="term" value="C:cytoplasm"/>
    <property type="evidence" value="ECO:0007669"/>
    <property type="project" value="TreeGrafter"/>
</dbReference>
<dbReference type="SUPFAM" id="SSF51197">
    <property type="entry name" value="Clavaminate synthase-like"/>
    <property type="match status" value="1"/>
</dbReference>
<dbReference type="STRING" id="945553.A0A0D2NLT6"/>
<sequence>MSPSVAELQAATVDHVQAVKENIKEQEAAQTAEVVDKGPSYPFYFPYFDVDEKFPVTQLFDHVDPGLRADPKKPHLLTPNVKTSNISPYLGTEVSGVQLSELSAEGRDELALFVAERKVVIFRDQDFKDIGPDRQIEFAKYFGPIQRHPTSGNVKGYPEFHVVYRDATHDRFREYTGANRANHTSWHSDVSYEKQPPGTTLFFILDQPETGGGDTLFLSQVEAYKRLSPEFQKRLEGLRAVHSAVPQAEFSRKRNGPVRREPVETEHPLVRVHPVTGEKALYVNQGFTKHIVGFRTEESEYLLKFLFDHLAKGADFQIRARYEPGTVVLWDNRLTAHSATPDYSTTFRRHAVRLTPQAEVPTEGPPQA</sequence>